<organism evidence="2 3">
    <name type="scientific">Chitinophaga hostae</name>
    <dbReference type="NCBI Taxonomy" id="2831022"/>
    <lineage>
        <taxon>Bacteria</taxon>
        <taxon>Pseudomonadati</taxon>
        <taxon>Bacteroidota</taxon>
        <taxon>Chitinophagia</taxon>
        <taxon>Chitinophagales</taxon>
        <taxon>Chitinophagaceae</taxon>
        <taxon>Chitinophaga</taxon>
    </lineage>
</organism>
<dbReference type="InterPro" id="IPR011008">
    <property type="entry name" value="Dimeric_a/b-barrel"/>
</dbReference>
<evidence type="ECO:0000313" key="2">
    <source>
        <dbReference type="EMBL" id="MBS0031416.1"/>
    </source>
</evidence>
<dbReference type="Proteomes" id="UP000676386">
    <property type="component" value="Unassembled WGS sequence"/>
</dbReference>
<dbReference type="EMBL" id="JAGTXB010000022">
    <property type="protein sequence ID" value="MBS0031416.1"/>
    <property type="molecule type" value="Genomic_DNA"/>
</dbReference>
<dbReference type="PANTHER" id="PTHR41521:SF4">
    <property type="entry name" value="BLR0684 PROTEIN"/>
    <property type="match status" value="1"/>
</dbReference>
<sequence>MPVYYINTYDIIDEEEYAKYGPPVMQLLKKYGAEVLASDLKAISMEGTLRKMNAVIRFPSEEAALQCYNDPEYQPLKAIRWNSTANCTMTLVHGFSF</sequence>
<dbReference type="SUPFAM" id="SSF54909">
    <property type="entry name" value="Dimeric alpha+beta barrel"/>
    <property type="match status" value="1"/>
</dbReference>
<name>A0ABS5J8I9_9BACT</name>
<evidence type="ECO:0000313" key="3">
    <source>
        <dbReference type="Proteomes" id="UP000676386"/>
    </source>
</evidence>
<feature type="domain" description="DUF1330" evidence="1">
    <location>
        <begin position="3"/>
        <end position="95"/>
    </location>
</feature>
<protein>
    <submittedName>
        <fullName evidence="2">DUF1330 domain-containing protein</fullName>
    </submittedName>
</protein>
<proteinExistence type="predicted"/>
<keyword evidence="3" id="KW-1185">Reference proteome</keyword>
<gene>
    <name evidence="2" type="ORF">KE626_29065</name>
</gene>
<dbReference type="Gene3D" id="3.30.70.100">
    <property type="match status" value="1"/>
</dbReference>
<dbReference type="RefSeq" id="WP_211976581.1">
    <property type="nucleotide sequence ID" value="NZ_CBFHAM010000100.1"/>
</dbReference>
<dbReference type="Pfam" id="PF07045">
    <property type="entry name" value="DUF1330"/>
    <property type="match status" value="1"/>
</dbReference>
<evidence type="ECO:0000259" key="1">
    <source>
        <dbReference type="Pfam" id="PF07045"/>
    </source>
</evidence>
<dbReference type="InterPro" id="IPR010753">
    <property type="entry name" value="DUF1330"/>
</dbReference>
<reference evidence="2 3" key="1">
    <citation type="submission" date="2021-04" db="EMBL/GenBank/DDBJ databases">
        <title>Chitinophaga sp. nov., isolated from the rhizosphere soil.</title>
        <authorList>
            <person name="He S."/>
        </authorList>
    </citation>
    <scope>NUCLEOTIDE SEQUENCE [LARGE SCALE GENOMIC DNA]</scope>
    <source>
        <strain evidence="2 3">2R12</strain>
    </source>
</reference>
<accession>A0ABS5J8I9</accession>
<dbReference type="PANTHER" id="PTHR41521">
    <property type="match status" value="1"/>
</dbReference>
<comment type="caution">
    <text evidence="2">The sequence shown here is derived from an EMBL/GenBank/DDBJ whole genome shotgun (WGS) entry which is preliminary data.</text>
</comment>